<keyword evidence="6" id="KW-1185">Reference proteome</keyword>
<comment type="similarity">
    <text evidence="1">Belongs to the iron-containing alcohol dehydrogenase family.</text>
</comment>
<organism evidence="5 6">
    <name type="scientific">Billgrantia endophytica</name>
    <dbReference type="NCBI Taxonomy" id="2033802"/>
    <lineage>
        <taxon>Bacteria</taxon>
        <taxon>Pseudomonadati</taxon>
        <taxon>Pseudomonadota</taxon>
        <taxon>Gammaproteobacteria</taxon>
        <taxon>Oceanospirillales</taxon>
        <taxon>Halomonadaceae</taxon>
        <taxon>Billgrantia</taxon>
    </lineage>
</organism>
<gene>
    <name evidence="5" type="ORF">C1H69_13050</name>
</gene>
<evidence type="ECO:0000256" key="2">
    <source>
        <dbReference type="ARBA" id="ARBA00023002"/>
    </source>
</evidence>
<comment type="caution">
    <text evidence="5">The sequence shown here is derived from an EMBL/GenBank/DDBJ whole genome shotgun (WGS) entry which is preliminary data.</text>
</comment>
<proteinExistence type="inferred from homology"/>
<dbReference type="PANTHER" id="PTHR11496">
    <property type="entry name" value="ALCOHOL DEHYDROGENASE"/>
    <property type="match status" value="1"/>
</dbReference>
<dbReference type="AlphaFoldDB" id="A0A2N7U2X9"/>
<dbReference type="InterPro" id="IPR039697">
    <property type="entry name" value="Alcohol_dehydrogenase_Fe"/>
</dbReference>
<feature type="domain" description="Alcohol dehydrogenase iron-type/glycerol dehydrogenase GldA" evidence="3">
    <location>
        <begin position="32"/>
        <end position="175"/>
    </location>
</feature>
<dbReference type="Gene3D" id="1.20.1090.10">
    <property type="entry name" value="Dehydroquinate synthase-like - alpha domain"/>
    <property type="match status" value="1"/>
</dbReference>
<evidence type="ECO:0000256" key="1">
    <source>
        <dbReference type="ARBA" id="ARBA00007358"/>
    </source>
</evidence>
<dbReference type="Pfam" id="PF25137">
    <property type="entry name" value="ADH_Fe_C"/>
    <property type="match status" value="1"/>
</dbReference>
<dbReference type="InterPro" id="IPR056798">
    <property type="entry name" value="ADH_Fe_C"/>
</dbReference>
<dbReference type="Gene3D" id="3.40.50.1970">
    <property type="match status" value="1"/>
</dbReference>
<dbReference type="GO" id="GO:0004022">
    <property type="term" value="F:alcohol dehydrogenase (NAD+) activity"/>
    <property type="evidence" value="ECO:0007669"/>
    <property type="project" value="TreeGrafter"/>
</dbReference>
<keyword evidence="2" id="KW-0560">Oxidoreductase</keyword>
<accession>A0A2N7U2X9</accession>
<feature type="domain" description="Fe-containing alcohol dehydrogenase-like C-terminal" evidence="4">
    <location>
        <begin position="187"/>
        <end position="367"/>
    </location>
</feature>
<dbReference type="GO" id="GO:0046872">
    <property type="term" value="F:metal ion binding"/>
    <property type="evidence" value="ECO:0007669"/>
    <property type="project" value="InterPro"/>
</dbReference>
<evidence type="ECO:0000313" key="6">
    <source>
        <dbReference type="Proteomes" id="UP000235803"/>
    </source>
</evidence>
<name>A0A2N7U2X9_9GAMM</name>
<reference evidence="5 6" key="1">
    <citation type="submission" date="2018-01" db="EMBL/GenBank/DDBJ databases">
        <title>Halomonas endophytica sp. nov., isolated from storage liquid in the stems of Populus euphratica.</title>
        <authorList>
            <person name="Chen C."/>
        </authorList>
    </citation>
    <scope>NUCLEOTIDE SEQUENCE [LARGE SCALE GENOMIC DNA]</scope>
    <source>
        <strain evidence="5 6">MC28</strain>
    </source>
</reference>
<protein>
    <submittedName>
        <fullName evidence="5">Maleylacetate reductase</fullName>
    </submittedName>
</protein>
<dbReference type="Proteomes" id="UP000235803">
    <property type="component" value="Unassembled WGS sequence"/>
</dbReference>
<dbReference type="EMBL" id="PNRF01000027">
    <property type="protein sequence ID" value="PMR74773.1"/>
    <property type="molecule type" value="Genomic_DNA"/>
</dbReference>
<evidence type="ECO:0000259" key="4">
    <source>
        <dbReference type="Pfam" id="PF25137"/>
    </source>
</evidence>
<sequence>MSIGEIMNRSEQTPPSRLRRFASRDGAFNATPARIVFGLDSSTAVHDEVRHLDRRRALVISTPGRRAMAEEIAAALGDLSVGVLPTAVSQVPIELTRAGRKAATEMGADCIVSIGGGASIGLAKGISLELGLPIINIPTTYSGSEMTAFCGITIDGVKIMHEHLNMLAHTVIYDPRLSLGLPRASSAASALNALAHCVDGIYVTSSSPIHQLTAIEGAKVVVNGIRAVWDNPSSLEARSELLYGAYLAGAALAGGFALQHGLAHTLGGSYNVPHGNAHAVVLPYVAAYNSAFARDGVDAVAASLGSESLSGTIHDLLHELELPARLPDVGIGTEDLDRIVGITVETDNGLNPGPVTHEAVRGIVDAAFIGARP</sequence>
<evidence type="ECO:0000313" key="5">
    <source>
        <dbReference type="EMBL" id="PMR74773.1"/>
    </source>
</evidence>
<dbReference type="SUPFAM" id="SSF56796">
    <property type="entry name" value="Dehydroquinate synthase-like"/>
    <property type="match status" value="1"/>
</dbReference>
<evidence type="ECO:0000259" key="3">
    <source>
        <dbReference type="Pfam" id="PF00465"/>
    </source>
</evidence>
<dbReference type="InterPro" id="IPR001670">
    <property type="entry name" value="ADH_Fe/GldA"/>
</dbReference>
<dbReference type="PANTHER" id="PTHR11496:SF102">
    <property type="entry name" value="ALCOHOL DEHYDROGENASE 4"/>
    <property type="match status" value="1"/>
</dbReference>
<dbReference type="Pfam" id="PF00465">
    <property type="entry name" value="Fe-ADH"/>
    <property type="match status" value="1"/>
</dbReference>